<gene>
    <name evidence="2" type="ORF">Kalk_20550</name>
</gene>
<dbReference type="GO" id="GO:0019171">
    <property type="term" value="F:(3R)-hydroxyacyl-[acyl-carrier-protein] dehydratase activity"/>
    <property type="evidence" value="ECO:0007669"/>
    <property type="project" value="TreeGrafter"/>
</dbReference>
<sequence length="158" mass="16992">MSNLENIPFDELEVGMTATYTKTVSEDDIKLFAIMSGDTNPLHLDEEYAKSTPFGGCIAHGAMCAVIISAAVATQFPGPGSIYAGQEMRFKKPVRAGDTLTAHLTLTEKKRRGNIVLIDNVIKNQNDETVFLGVSTVVAPSEKVIAKPAKLPKVELIG</sequence>
<dbReference type="GO" id="GO:0006633">
    <property type="term" value="P:fatty acid biosynthetic process"/>
    <property type="evidence" value="ECO:0007669"/>
    <property type="project" value="TreeGrafter"/>
</dbReference>
<name>A0A2K9LQV7_9GAMM</name>
<dbReference type="InterPro" id="IPR002539">
    <property type="entry name" value="MaoC-like_dom"/>
</dbReference>
<dbReference type="SUPFAM" id="SSF54637">
    <property type="entry name" value="Thioesterase/thiol ester dehydrase-isomerase"/>
    <property type="match status" value="1"/>
</dbReference>
<dbReference type="InterPro" id="IPR050965">
    <property type="entry name" value="UPF0336/Enoyl-CoA_hydratase"/>
</dbReference>
<dbReference type="Proteomes" id="UP000235116">
    <property type="component" value="Chromosome"/>
</dbReference>
<dbReference type="InterPro" id="IPR029069">
    <property type="entry name" value="HotDog_dom_sf"/>
</dbReference>
<evidence type="ECO:0000259" key="1">
    <source>
        <dbReference type="Pfam" id="PF01575"/>
    </source>
</evidence>
<protein>
    <submittedName>
        <fullName evidence="2">3-hydroxybutyryl-CoA dehydratase</fullName>
    </submittedName>
</protein>
<dbReference type="Gene3D" id="3.10.129.10">
    <property type="entry name" value="Hotdog Thioesterase"/>
    <property type="match status" value="1"/>
</dbReference>
<evidence type="ECO:0000313" key="3">
    <source>
        <dbReference type="Proteomes" id="UP000235116"/>
    </source>
</evidence>
<feature type="domain" description="MaoC-like" evidence="1">
    <location>
        <begin position="18"/>
        <end position="115"/>
    </location>
</feature>
<reference evidence="3" key="1">
    <citation type="submission" date="2017-08" db="EMBL/GenBank/DDBJ databases">
        <title>Direct submision.</title>
        <authorList>
            <person name="Kim S.-J."/>
            <person name="Rhee S.-K."/>
        </authorList>
    </citation>
    <scope>NUCLEOTIDE SEQUENCE [LARGE SCALE GENOMIC DNA]</scope>
    <source>
        <strain evidence="3">GI5</strain>
    </source>
</reference>
<accession>A0A2K9LQV7</accession>
<dbReference type="RefSeq" id="WP_101896046.1">
    <property type="nucleotide sequence ID" value="NZ_CP022684.1"/>
</dbReference>
<keyword evidence="3" id="KW-1185">Reference proteome</keyword>
<dbReference type="AlphaFoldDB" id="A0A2K9LQV7"/>
<organism evidence="2 3">
    <name type="scientific">Ketobacter alkanivorans</name>
    <dbReference type="NCBI Taxonomy" id="1917421"/>
    <lineage>
        <taxon>Bacteria</taxon>
        <taxon>Pseudomonadati</taxon>
        <taxon>Pseudomonadota</taxon>
        <taxon>Gammaproteobacteria</taxon>
        <taxon>Pseudomonadales</taxon>
        <taxon>Ketobacteraceae</taxon>
        <taxon>Ketobacter</taxon>
    </lineage>
</organism>
<proteinExistence type="predicted"/>
<dbReference type="PANTHER" id="PTHR43437">
    <property type="entry name" value="HYDROXYACYL-THIOESTER DEHYDRATASE TYPE 2, MITOCHONDRIAL-RELATED"/>
    <property type="match status" value="1"/>
</dbReference>
<dbReference type="OrthoDB" id="9774179at2"/>
<evidence type="ECO:0000313" key="2">
    <source>
        <dbReference type="EMBL" id="AUM14673.1"/>
    </source>
</evidence>
<dbReference type="EMBL" id="CP022684">
    <property type="protein sequence ID" value="AUM14673.1"/>
    <property type="molecule type" value="Genomic_DNA"/>
</dbReference>
<dbReference type="CDD" id="cd03449">
    <property type="entry name" value="R_hydratase"/>
    <property type="match status" value="1"/>
</dbReference>
<dbReference type="KEGG" id="kak:Kalk_20550"/>
<dbReference type="PANTHER" id="PTHR43437:SF3">
    <property type="entry name" value="HYDROXYACYL-THIOESTER DEHYDRATASE TYPE 2, MITOCHONDRIAL"/>
    <property type="match status" value="1"/>
</dbReference>
<dbReference type="Pfam" id="PF01575">
    <property type="entry name" value="MaoC_dehydratas"/>
    <property type="match status" value="1"/>
</dbReference>